<dbReference type="GO" id="GO:0030245">
    <property type="term" value="P:cellulose catabolic process"/>
    <property type="evidence" value="ECO:0007669"/>
    <property type="project" value="UniProtKB-KW"/>
</dbReference>
<evidence type="ECO:0000256" key="4">
    <source>
        <dbReference type="ARBA" id="ARBA00022723"/>
    </source>
</evidence>
<proteinExistence type="inferred from homology"/>
<keyword evidence="12" id="KW-0624">Polysaccharide degradation</keyword>
<evidence type="ECO:0000256" key="2">
    <source>
        <dbReference type="ARBA" id="ARBA00004613"/>
    </source>
</evidence>
<keyword evidence="7" id="KW-0560">Oxidoreductase</keyword>
<feature type="domain" description="Auxiliary Activity family 9 catalytic" evidence="17">
    <location>
        <begin position="17"/>
        <end position="234"/>
    </location>
</feature>
<evidence type="ECO:0000256" key="8">
    <source>
        <dbReference type="ARBA" id="ARBA00023008"/>
    </source>
</evidence>
<evidence type="ECO:0000256" key="5">
    <source>
        <dbReference type="ARBA" id="ARBA00022729"/>
    </source>
</evidence>
<evidence type="ECO:0000256" key="14">
    <source>
        <dbReference type="ARBA" id="ARBA00045077"/>
    </source>
</evidence>
<comment type="cofactor">
    <cofactor evidence="1">
        <name>Cu(2+)</name>
        <dbReference type="ChEBI" id="CHEBI:29036"/>
    </cofactor>
</comment>
<keyword evidence="11" id="KW-0119">Carbohydrate metabolism</keyword>
<comment type="caution">
    <text evidence="18">The sequence shown here is derived from an EMBL/GenBank/DDBJ whole genome shotgun (WGS) entry which is preliminary data.</text>
</comment>
<dbReference type="InterPro" id="IPR005103">
    <property type="entry name" value="AA9_LPMO"/>
</dbReference>
<dbReference type="OrthoDB" id="4849160at2759"/>
<evidence type="ECO:0000256" key="12">
    <source>
        <dbReference type="ARBA" id="ARBA00023326"/>
    </source>
</evidence>
<dbReference type="AlphaFoldDB" id="A0A086SZJ0"/>
<dbReference type="GO" id="GO:0005576">
    <property type="term" value="C:extracellular region"/>
    <property type="evidence" value="ECO:0007669"/>
    <property type="project" value="UniProtKB-SubCell"/>
</dbReference>
<evidence type="ECO:0000256" key="9">
    <source>
        <dbReference type="ARBA" id="ARBA00023033"/>
    </source>
</evidence>
<keyword evidence="8" id="KW-0186">Copper</keyword>
<feature type="signal peptide" evidence="16">
    <location>
        <begin position="1"/>
        <end position="18"/>
    </location>
</feature>
<dbReference type="STRING" id="857340.A0A086SZJ0"/>
<dbReference type="Pfam" id="PF03443">
    <property type="entry name" value="AA9"/>
    <property type="match status" value="1"/>
</dbReference>
<evidence type="ECO:0000256" key="10">
    <source>
        <dbReference type="ARBA" id="ARBA00023157"/>
    </source>
</evidence>
<comment type="subcellular location">
    <subcellularLocation>
        <location evidence="2">Secreted</location>
    </subcellularLocation>
</comment>
<dbReference type="HOGENOM" id="CLU_031730_1_1_1"/>
<organism evidence="18 19">
    <name type="scientific">Hapsidospora chrysogenum (strain ATCC 11550 / CBS 779.69 / DSM 880 / IAM 14645 / JCM 23072 / IMI 49137)</name>
    <name type="common">Acremonium chrysogenum</name>
    <dbReference type="NCBI Taxonomy" id="857340"/>
    <lineage>
        <taxon>Eukaryota</taxon>
        <taxon>Fungi</taxon>
        <taxon>Dikarya</taxon>
        <taxon>Ascomycota</taxon>
        <taxon>Pezizomycotina</taxon>
        <taxon>Sordariomycetes</taxon>
        <taxon>Hypocreomycetidae</taxon>
        <taxon>Hypocreales</taxon>
        <taxon>Bionectriaceae</taxon>
        <taxon>Hapsidospora</taxon>
    </lineage>
</organism>
<keyword evidence="4" id="KW-0479">Metal-binding</keyword>
<keyword evidence="9 18" id="KW-0503">Monooxygenase</keyword>
<reference evidence="19" key="1">
    <citation type="journal article" date="2014" name="Genome Announc.">
        <title>Genome sequence and annotation of Acremonium chrysogenum, producer of the beta-lactam antibiotic cephalosporin C.</title>
        <authorList>
            <person name="Terfehr D."/>
            <person name="Dahlmann T.A."/>
            <person name="Specht T."/>
            <person name="Zadra I."/>
            <person name="Kuernsteiner H."/>
            <person name="Kueck U."/>
        </authorList>
    </citation>
    <scope>NUCLEOTIDE SEQUENCE [LARGE SCALE GENOMIC DNA]</scope>
    <source>
        <strain evidence="19">ATCC 11550 / CBS 779.69 / DSM 880 / IAM 14645 / JCM 23072 / IMI 49137</strain>
    </source>
</reference>
<protein>
    <recommendedName>
        <fullName evidence="15">lytic cellulose monooxygenase (C4-dehydrogenating)</fullName>
        <ecNumber evidence="15">1.14.99.56</ecNumber>
    </recommendedName>
</protein>
<gene>
    <name evidence="18" type="ORF">ACRE_067510</name>
</gene>
<dbReference type="EC" id="1.14.99.56" evidence="15"/>
<evidence type="ECO:0000256" key="11">
    <source>
        <dbReference type="ARBA" id="ARBA00023277"/>
    </source>
</evidence>
<dbReference type="Proteomes" id="UP000029964">
    <property type="component" value="Unassembled WGS sequence"/>
</dbReference>
<accession>A0A086SZJ0</accession>
<feature type="chain" id="PRO_5001815191" description="lytic cellulose monooxygenase (C4-dehydrogenating)" evidence="16">
    <location>
        <begin position="19"/>
        <end position="247"/>
    </location>
</feature>
<evidence type="ECO:0000259" key="17">
    <source>
        <dbReference type="Pfam" id="PF03443"/>
    </source>
</evidence>
<name>A0A086SZJ0_HAPC1</name>
<comment type="similarity">
    <text evidence="13">Belongs to the polysaccharide monooxygenase AA9 family.</text>
</comment>
<dbReference type="GO" id="GO:0046872">
    <property type="term" value="F:metal ion binding"/>
    <property type="evidence" value="ECO:0007669"/>
    <property type="project" value="UniProtKB-KW"/>
</dbReference>
<sequence length="247" mass="26390">MRHLASLLSTAALASAHGFVTNASIGGQTYQFYDPNTDPYMNPPPQRISRRIPGNGPVEDVSSIDVQCNGYTAGGVEGSEPAPLHAVAEAGSKVTLWWTLWPESHMGPVLTYMARCPDAGCHEYEPGDDKVWFKVQEAGREGTSDNWASDAIQSAGNPGVEYTIPACIEAGYYLVRHEVIALHAAWQYPGAQFYPGCHQLEVTGGGSTVPGNLVSFPGAYAGDDPGITYDAYKASEYTIPGPALFTC</sequence>
<comment type="catalytic activity">
    <reaction evidence="14">
        <text>[(1-&gt;4)-beta-D-glucosyl]n+m + reduced acceptor + O2 = 4-dehydro-beta-D-glucosyl-[(1-&gt;4)-beta-D-glucosyl]n-1 + [(1-&gt;4)-beta-D-glucosyl]m + acceptor + H2O.</text>
        <dbReference type="EC" id="1.14.99.56"/>
    </reaction>
</comment>
<evidence type="ECO:0000256" key="13">
    <source>
        <dbReference type="ARBA" id="ARBA00044502"/>
    </source>
</evidence>
<keyword evidence="10" id="KW-1015">Disulfide bond</keyword>
<keyword evidence="6" id="KW-0136">Cellulose degradation</keyword>
<evidence type="ECO:0000313" key="18">
    <source>
        <dbReference type="EMBL" id="KFH42522.1"/>
    </source>
</evidence>
<evidence type="ECO:0000313" key="19">
    <source>
        <dbReference type="Proteomes" id="UP000029964"/>
    </source>
</evidence>
<dbReference type="GO" id="GO:0004497">
    <property type="term" value="F:monooxygenase activity"/>
    <property type="evidence" value="ECO:0007669"/>
    <property type="project" value="UniProtKB-KW"/>
</dbReference>
<dbReference type="EMBL" id="JPKY01000092">
    <property type="protein sequence ID" value="KFH42522.1"/>
    <property type="molecule type" value="Genomic_DNA"/>
</dbReference>
<dbReference type="CDD" id="cd21175">
    <property type="entry name" value="LPMO_AA9"/>
    <property type="match status" value="1"/>
</dbReference>
<dbReference type="Gene3D" id="2.70.50.70">
    <property type="match status" value="1"/>
</dbReference>
<dbReference type="PANTHER" id="PTHR33353:SF6">
    <property type="entry name" value="ENDOGLUCANASE IV"/>
    <property type="match status" value="1"/>
</dbReference>
<evidence type="ECO:0000256" key="16">
    <source>
        <dbReference type="SAM" id="SignalP"/>
    </source>
</evidence>
<keyword evidence="3" id="KW-0964">Secreted</keyword>
<evidence type="ECO:0000256" key="3">
    <source>
        <dbReference type="ARBA" id="ARBA00022525"/>
    </source>
</evidence>
<dbReference type="PANTHER" id="PTHR33353">
    <property type="entry name" value="PUTATIVE (AFU_ORTHOLOGUE AFUA_1G12560)-RELATED"/>
    <property type="match status" value="1"/>
</dbReference>
<evidence type="ECO:0000256" key="6">
    <source>
        <dbReference type="ARBA" id="ARBA00023001"/>
    </source>
</evidence>
<evidence type="ECO:0000256" key="7">
    <source>
        <dbReference type="ARBA" id="ARBA00023002"/>
    </source>
</evidence>
<dbReference type="InterPro" id="IPR049892">
    <property type="entry name" value="AA9"/>
</dbReference>
<evidence type="ECO:0000256" key="1">
    <source>
        <dbReference type="ARBA" id="ARBA00001973"/>
    </source>
</evidence>
<keyword evidence="5 16" id="KW-0732">Signal</keyword>
<evidence type="ECO:0000256" key="15">
    <source>
        <dbReference type="ARBA" id="ARBA00047174"/>
    </source>
</evidence>
<keyword evidence="19" id="KW-1185">Reference proteome</keyword>